<comment type="caution">
    <text evidence="1">The sequence shown here is derived from an EMBL/GenBank/DDBJ whole genome shotgun (WGS) entry which is preliminary data.</text>
</comment>
<dbReference type="PANTHER" id="PTHR43025:SF3">
    <property type="entry name" value="MONOGALACTOSYLDIACYLGLYCEROL SYNTHASE 1, CHLOROPLASTIC"/>
    <property type="match status" value="1"/>
</dbReference>
<accession>X1V396</accession>
<proteinExistence type="predicted"/>
<feature type="non-terminal residue" evidence="1">
    <location>
        <position position="1"/>
    </location>
</feature>
<sequence>ILVATGRNEKLFDELQAKFKDKRVTPLGFREDIERLMAASDVMAGKCGASYSMEAAIMRRPFIVTSIGAPSERPNMKYIVENGFGWYTSTPAQFAKLLETFVTDKIVYQDAIDNLNKVSRINGAETVAADIVDSFKH</sequence>
<dbReference type="AlphaFoldDB" id="X1V396"/>
<evidence type="ECO:0008006" key="2">
    <source>
        <dbReference type="Google" id="ProtNLM"/>
    </source>
</evidence>
<gene>
    <name evidence="1" type="ORF">S12H4_27656</name>
</gene>
<organism evidence="1">
    <name type="scientific">marine sediment metagenome</name>
    <dbReference type="NCBI Taxonomy" id="412755"/>
    <lineage>
        <taxon>unclassified sequences</taxon>
        <taxon>metagenomes</taxon>
        <taxon>ecological metagenomes</taxon>
    </lineage>
</organism>
<dbReference type="PANTHER" id="PTHR43025">
    <property type="entry name" value="MONOGALACTOSYLDIACYLGLYCEROL SYNTHASE"/>
    <property type="match status" value="1"/>
</dbReference>
<evidence type="ECO:0000313" key="1">
    <source>
        <dbReference type="EMBL" id="GAI99099.1"/>
    </source>
</evidence>
<dbReference type="SUPFAM" id="SSF53756">
    <property type="entry name" value="UDP-Glycosyltransferase/glycogen phosphorylase"/>
    <property type="match status" value="1"/>
</dbReference>
<dbReference type="InterPro" id="IPR050519">
    <property type="entry name" value="Glycosyltransf_28_UgtP"/>
</dbReference>
<reference evidence="1" key="1">
    <citation type="journal article" date="2014" name="Front. Microbiol.">
        <title>High frequency of phylogenetically diverse reductive dehalogenase-homologous genes in deep subseafloor sedimentary metagenomes.</title>
        <authorList>
            <person name="Kawai M."/>
            <person name="Futagami T."/>
            <person name="Toyoda A."/>
            <person name="Takaki Y."/>
            <person name="Nishi S."/>
            <person name="Hori S."/>
            <person name="Arai W."/>
            <person name="Tsubouchi T."/>
            <person name="Morono Y."/>
            <person name="Uchiyama I."/>
            <person name="Ito T."/>
            <person name="Fujiyama A."/>
            <person name="Inagaki F."/>
            <person name="Takami H."/>
        </authorList>
    </citation>
    <scope>NUCLEOTIDE SEQUENCE</scope>
    <source>
        <strain evidence="1">Expedition CK06-06</strain>
    </source>
</reference>
<name>X1V396_9ZZZZ</name>
<protein>
    <recommendedName>
        <fullName evidence="2">Glycosyl transferase family 28 C-terminal domain-containing protein</fullName>
    </recommendedName>
</protein>
<dbReference type="Gene3D" id="3.40.50.2000">
    <property type="entry name" value="Glycogen Phosphorylase B"/>
    <property type="match status" value="1"/>
</dbReference>
<dbReference type="EMBL" id="BARW01015803">
    <property type="protein sequence ID" value="GAI99099.1"/>
    <property type="molecule type" value="Genomic_DNA"/>
</dbReference>